<proteinExistence type="inferred from homology"/>
<dbReference type="OrthoDB" id="9803735at2"/>
<evidence type="ECO:0000256" key="3">
    <source>
        <dbReference type="ARBA" id="ARBA00023125"/>
    </source>
</evidence>
<dbReference type="InterPro" id="IPR005119">
    <property type="entry name" value="LysR_subst-bd"/>
</dbReference>
<dbReference type="InterPro" id="IPR050176">
    <property type="entry name" value="LTTR"/>
</dbReference>
<keyword evidence="7" id="KW-1185">Reference proteome</keyword>
<dbReference type="InterPro" id="IPR036388">
    <property type="entry name" value="WH-like_DNA-bd_sf"/>
</dbReference>
<keyword evidence="3 6" id="KW-0238">DNA-binding</keyword>
<keyword evidence="4" id="KW-0804">Transcription</keyword>
<evidence type="ECO:0000313" key="7">
    <source>
        <dbReference type="Proteomes" id="UP000183974"/>
    </source>
</evidence>
<dbReference type="RefSeq" id="WP_073034504.1">
    <property type="nucleotide sequence ID" value="NZ_BMLR01000004.1"/>
</dbReference>
<sequence>MTHINSDHLRTFLAIHDAGSVTGGAGRIGRSQSAASLQIRQLEDVIGQPLFRRHGRGVSLTPAGEKLHPVARHVIQSLDTTLSELRGGGLKGKLRIGMPDDHDRSDLANIISSFAALHPDVELEVHCALGSEFAAALRSGALDLAVYEVPEPGKDDIILRQDHLVWMCGRDHDVSTSDILPIAVFDHDCWWRDLALSGLDDAGRRYQIVFTSESATGVRAAVQAGIAAGLLSVSEDPEAFHPLEGLRIRHATYLVLQTASGARGPVCEAMCEAIRDAFAT</sequence>
<reference evidence="6 7" key="1">
    <citation type="submission" date="2016-11" db="EMBL/GenBank/DDBJ databases">
        <authorList>
            <person name="Jaros S."/>
            <person name="Januszkiewicz K."/>
            <person name="Wedrychowicz H."/>
        </authorList>
    </citation>
    <scope>NUCLEOTIDE SEQUENCE [LARGE SCALE GENOMIC DNA]</scope>
    <source>
        <strain evidence="6 7">DSM 29589</strain>
    </source>
</reference>
<dbReference type="Pfam" id="PF00126">
    <property type="entry name" value="HTH_1"/>
    <property type="match status" value="1"/>
</dbReference>
<accession>A0A1M7CA32</accession>
<name>A0A1M7CA32_9RHOB</name>
<dbReference type="InterPro" id="IPR000847">
    <property type="entry name" value="LysR_HTH_N"/>
</dbReference>
<dbReference type="SUPFAM" id="SSF46785">
    <property type="entry name" value="Winged helix' DNA-binding domain"/>
    <property type="match status" value="1"/>
</dbReference>
<keyword evidence="2" id="KW-0805">Transcription regulation</keyword>
<dbReference type="GO" id="GO:0003677">
    <property type="term" value="F:DNA binding"/>
    <property type="evidence" value="ECO:0007669"/>
    <property type="project" value="UniProtKB-KW"/>
</dbReference>
<dbReference type="SUPFAM" id="SSF53850">
    <property type="entry name" value="Periplasmic binding protein-like II"/>
    <property type="match status" value="1"/>
</dbReference>
<dbReference type="Gene3D" id="1.10.10.10">
    <property type="entry name" value="Winged helix-like DNA-binding domain superfamily/Winged helix DNA-binding domain"/>
    <property type="match status" value="1"/>
</dbReference>
<dbReference type="Gene3D" id="3.40.190.10">
    <property type="entry name" value="Periplasmic binding protein-like II"/>
    <property type="match status" value="2"/>
</dbReference>
<dbReference type="STRING" id="337701.SAMN05444398_104162"/>
<evidence type="ECO:0000256" key="4">
    <source>
        <dbReference type="ARBA" id="ARBA00023163"/>
    </source>
</evidence>
<dbReference type="GO" id="GO:0003700">
    <property type="term" value="F:DNA-binding transcription factor activity"/>
    <property type="evidence" value="ECO:0007669"/>
    <property type="project" value="InterPro"/>
</dbReference>
<dbReference type="Pfam" id="PF03466">
    <property type="entry name" value="LysR_substrate"/>
    <property type="match status" value="1"/>
</dbReference>
<evidence type="ECO:0000256" key="2">
    <source>
        <dbReference type="ARBA" id="ARBA00023015"/>
    </source>
</evidence>
<dbReference type="PANTHER" id="PTHR30579:SF7">
    <property type="entry name" value="HTH-TYPE TRANSCRIPTIONAL REGULATOR LRHA-RELATED"/>
    <property type="match status" value="1"/>
</dbReference>
<comment type="similarity">
    <text evidence="1">Belongs to the LysR transcriptional regulatory family.</text>
</comment>
<dbReference type="Proteomes" id="UP000183974">
    <property type="component" value="Unassembled WGS sequence"/>
</dbReference>
<evidence type="ECO:0000259" key="5">
    <source>
        <dbReference type="PROSITE" id="PS50931"/>
    </source>
</evidence>
<evidence type="ECO:0000313" key="6">
    <source>
        <dbReference type="EMBL" id="SHL63996.1"/>
    </source>
</evidence>
<dbReference type="EMBL" id="FRBR01000004">
    <property type="protein sequence ID" value="SHL63996.1"/>
    <property type="molecule type" value="Genomic_DNA"/>
</dbReference>
<dbReference type="AlphaFoldDB" id="A0A1M7CA32"/>
<dbReference type="PANTHER" id="PTHR30579">
    <property type="entry name" value="TRANSCRIPTIONAL REGULATOR"/>
    <property type="match status" value="1"/>
</dbReference>
<evidence type="ECO:0000256" key="1">
    <source>
        <dbReference type="ARBA" id="ARBA00009437"/>
    </source>
</evidence>
<dbReference type="InterPro" id="IPR036390">
    <property type="entry name" value="WH_DNA-bd_sf"/>
</dbReference>
<dbReference type="PROSITE" id="PS50931">
    <property type="entry name" value="HTH_LYSR"/>
    <property type="match status" value="1"/>
</dbReference>
<feature type="domain" description="HTH lysR-type" evidence="5">
    <location>
        <begin position="4"/>
        <end position="61"/>
    </location>
</feature>
<protein>
    <submittedName>
        <fullName evidence="6">DNA-binding transcriptional regulator, LysR family</fullName>
    </submittedName>
</protein>
<organism evidence="6 7">
    <name type="scientific">Roseovarius pacificus</name>
    <dbReference type="NCBI Taxonomy" id="337701"/>
    <lineage>
        <taxon>Bacteria</taxon>
        <taxon>Pseudomonadati</taxon>
        <taxon>Pseudomonadota</taxon>
        <taxon>Alphaproteobacteria</taxon>
        <taxon>Rhodobacterales</taxon>
        <taxon>Roseobacteraceae</taxon>
        <taxon>Roseovarius</taxon>
    </lineage>
</organism>
<gene>
    <name evidence="6" type="ORF">SAMN05444398_104162</name>
</gene>